<keyword evidence="3" id="KW-0949">S-adenosyl-L-methionine</keyword>
<dbReference type="InterPro" id="IPR002052">
    <property type="entry name" value="DNA_methylase_N6_adenine_CS"/>
</dbReference>
<evidence type="ECO:0000256" key="2">
    <source>
        <dbReference type="ARBA" id="ARBA00022679"/>
    </source>
</evidence>
<dbReference type="NCBIfam" id="TIGR00536">
    <property type="entry name" value="hemK_fam"/>
    <property type="match status" value="1"/>
</dbReference>
<dbReference type="EMBL" id="FNJC01000001">
    <property type="protein sequence ID" value="SDO34426.1"/>
    <property type="molecule type" value="Genomic_DNA"/>
</dbReference>
<keyword evidence="5" id="KW-0689">Ribosomal protein</keyword>
<evidence type="ECO:0000256" key="3">
    <source>
        <dbReference type="ARBA" id="ARBA00022691"/>
    </source>
</evidence>
<dbReference type="SUPFAM" id="SSF53335">
    <property type="entry name" value="S-adenosyl-L-methionine-dependent methyltransferases"/>
    <property type="match status" value="1"/>
</dbReference>
<dbReference type="PANTHER" id="PTHR47806:SF1">
    <property type="entry name" value="RIBOSOMAL PROTEIN UL3 GLUTAMINE METHYLTRANSFERASE"/>
    <property type="match status" value="1"/>
</dbReference>
<keyword evidence="2" id="KW-0808">Transferase</keyword>
<dbReference type="Pfam" id="PF05175">
    <property type="entry name" value="MTS"/>
    <property type="match status" value="1"/>
</dbReference>
<feature type="domain" description="Methyltransferase small" evidence="4">
    <location>
        <begin position="121"/>
        <end position="217"/>
    </location>
</feature>
<dbReference type="Gene3D" id="3.40.50.150">
    <property type="entry name" value="Vaccinia Virus protein VP39"/>
    <property type="match status" value="1"/>
</dbReference>
<comment type="caution">
    <text evidence="5">The sequence shown here is derived from an EMBL/GenBank/DDBJ whole genome shotgun (WGS) entry which is preliminary data.</text>
</comment>
<evidence type="ECO:0000256" key="1">
    <source>
        <dbReference type="ARBA" id="ARBA00022603"/>
    </source>
</evidence>
<reference evidence="5 6" key="1">
    <citation type="submission" date="2016-10" db="EMBL/GenBank/DDBJ databases">
        <authorList>
            <person name="Varghese N."/>
            <person name="Submissions S."/>
        </authorList>
    </citation>
    <scope>NUCLEOTIDE SEQUENCE [LARGE SCALE GENOMIC DNA]</scope>
    <source>
        <strain evidence="5 6">CGMCC 1.6497</strain>
    </source>
</reference>
<sequence>MTKDSVLDACKTLFTVRDWLRYGVSEFTRSGVVFGHGTSNALDEAAYLILHALSLPIDQLEPWLDTRLTMREREMIADLFEQRITTRKPAAYLTGEAWLGPYRFTIDERVIVPRSYIGELLINGLEASVPQLEEVRSVLDLCTGSGCLAIVAALEFEDAYVDAVDISADALAVAARNVTDYGLADRVRLVESDVFSALEGQRYDLIIANPPYVTDGAVADFPPEYQAEPVLAHAGGTDGLNTVRRIMENAADHLEPDGLMIVEIGTGRDTFETIYPDLALDWLDTEASEGEVFAVQASQLMDLSR</sequence>
<accession>A0A1H0ISH8</accession>
<keyword evidence="6" id="KW-1185">Reference proteome</keyword>
<protein>
    <submittedName>
        <fullName evidence="5">[LSU ribosomal protein L3P]-glutamine N5-methyltransferase</fullName>
    </submittedName>
</protein>
<evidence type="ECO:0000313" key="5">
    <source>
        <dbReference type="EMBL" id="SDO34426.1"/>
    </source>
</evidence>
<dbReference type="RefSeq" id="WP_090226882.1">
    <property type="nucleotide sequence ID" value="NZ_FNJC01000001.1"/>
</dbReference>
<proteinExistence type="predicted"/>
<evidence type="ECO:0000313" key="6">
    <source>
        <dbReference type="Proteomes" id="UP000198795"/>
    </source>
</evidence>
<name>A0A1H0ISH8_9HYPH</name>
<dbReference type="CDD" id="cd02440">
    <property type="entry name" value="AdoMet_MTases"/>
    <property type="match status" value="1"/>
</dbReference>
<dbReference type="Proteomes" id="UP000198795">
    <property type="component" value="Unassembled WGS sequence"/>
</dbReference>
<dbReference type="InterPro" id="IPR017127">
    <property type="entry name" value="Ribosome_uL3_MTase"/>
</dbReference>
<dbReference type="Gene3D" id="1.10.8.10">
    <property type="entry name" value="DNA helicase RuvA subunit, C-terminal domain"/>
    <property type="match status" value="1"/>
</dbReference>
<dbReference type="PANTHER" id="PTHR47806">
    <property type="entry name" value="50S RIBOSOMAL PROTEIN L3 GLUTAMINE METHYLTRANSFERASE"/>
    <property type="match status" value="1"/>
</dbReference>
<dbReference type="InterPro" id="IPR004556">
    <property type="entry name" value="HemK-like"/>
</dbReference>
<evidence type="ECO:0000259" key="4">
    <source>
        <dbReference type="Pfam" id="PF05175"/>
    </source>
</evidence>
<gene>
    <name evidence="5" type="ORF">SAMN04488061_0947</name>
</gene>
<keyword evidence="5" id="KW-0687">Ribonucleoprotein</keyword>
<dbReference type="GO" id="GO:0005840">
    <property type="term" value="C:ribosome"/>
    <property type="evidence" value="ECO:0007669"/>
    <property type="project" value="UniProtKB-KW"/>
</dbReference>
<dbReference type="InterPro" id="IPR029063">
    <property type="entry name" value="SAM-dependent_MTases_sf"/>
</dbReference>
<keyword evidence="1" id="KW-0489">Methyltransferase</keyword>
<dbReference type="NCBIfam" id="TIGR03533">
    <property type="entry name" value="L3_gln_methyl"/>
    <property type="match status" value="1"/>
</dbReference>
<organism evidence="5 6">
    <name type="scientific">Filomicrobium insigne</name>
    <dbReference type="NCBI Taxonomy" id="418854"/>
    <lineage>
        <taxon>Bacteria</taxon>
        <taxon>Pseudomonadati</taxon>
        <taxon>Pseudomonadota</taxon>
        <taxon>Alphaproteobacteria</taxon>
        <taxon>Hyphomicrobiales</taxon>
        <taxon>Hyphomicrobiaceae</taxon>
        <taxon>Filomicrobium</taxon>
    </lineage>
</organism>
<dbReference type="PROSITE" id="PS00092">
    <property type="entry name" value="N6_MTASE"/>
    <property type="match status" value="1"/>
</dbReference>
<dbReference type="PIRSF" id="PIRSF037167">
    <property type="entry name" value="Mtase_YfcB_prd"/>
    <property type="match status" value="1"/>
</dbReference>
<dbReference type="InterPro" id="IPR007848">
    <property type="entry name" value="Small_mtfrase_dom"/>
</dbReference>